<dbReference type="PROSITE" id="PS51916">
    <property type="entry name" value="DEUBAD"/>
    <property type="match status" value="1"/>
</dbReference>
<comment type="subcellular location">
    <subcellularLocation>
        <location evidence="1">Nucleus</location>
    </subcellularLocation>
</comment>
<dbReference type="EMBL" id="GBRH01208358">
    <property type="protein sequence ID" value="JAD89537.1"/>
    <property type="molecule type" value="Transcribed_RNA"/>
</dbReference>
<dbReference type="InterPro" id="IPR044867">
    <property type="entry name" value="DEUBAD_dom"/>
</dbReference>
<dbReference type="PANTHER" id="PTHR13052:SF3">
    <property type="entry name" value="NUCLEAR FACTOR RELATED TO KAPPA-B-BINDING PROTEIN"/>
    <property type="match status" value="1"/>
</dbReference>
<evidence type="ECO:0000313" key="4">
    <source>
        <dbReference type="EMBL" id="JAD89537.1"/>
    </source>
</evidence>
<dbReference type="PANTHER" id="PTHR13052">
    <property type="entry name" value="NFRKB-RELATED"/>
    <property type="match status" value="1"/>
</dbReference>
<dbReference type="InterPro" id="IPR024867">
    <property type="entry name" value="NFRKB"/>
</dbReference>
<keyword evidence="2" id="KW-0539">Nucleus</keyword>
<dbReference type="CDD" id="cd21865">
    <property type="entry name" value="DEUBAD_NFRKB"/>
    <property type="match status" value="1"/>
</dbReference>
<sequence>MAIVKIVGGEPAANSGYRCGDEDLTKEERMLLQSFPSHESDDRELAEVGCELAASQGQICNIPYELYDLPELTDILSLETWNLCLTEDDRFHLAACLPDMDQYDFCTTLKELFSGDAIFFGSPLRSFFHRLNSGFYSPKVSEARELLMILQRRRHYHLLKLYHDGMVGKFASMDKLLRSSETSASFGEMVPISHHWGYEKRFPSVGLSSSTLPIIVKGEAATFSPLKRAKLLDGTLSTHCSTRHNETVHIAKALEMNSSETQSFQSPNEPGQNCSKLLKGVLKIRTGCDSLTDGSEEIHHTPGLVLIDQLWMQSSSIYTPPHAFARDIHVFF</sequence>
<name>A0A0A9E0N1_ARUDO</name>
<protein>
    <recommendedName>
        <fullName evidence="3">DEUBAD domain-containing protein</fullName>
    </recommendedName>
</protein>
<dbReference type="GO" id="GO:0031011">
    <property type="term" value="C:Ino80 complex"/>
    <property type="evidence" value="ECO:0007669"/>
    <property type="project" value="InterPro"/>
</dbReference>
<evidence type="ECO:0000256" key="2">
    <source>
        <dbReference type="ARBA" id="ARBA00023242"/>
    </source>
</evidence>
<feature type="domain" description="DEUBAD" evidence="3">
    <location>
        <begin position="63"/>
        <end position="176"/>
    </location>
</feature>
<dbReference type="AlphaFoldDB" id="A0A0A9E0N1"/>
<evidence type="ECO:0000256" key="1">
    <source>
        <dbReference type="ARBA" id="ARBA00004123"/>
    </source>
</evidence>
<accession>A0A0A9E0N1</accession>
<reference evidence="4" key="1">
    <citation type="submission" date="2014-09" db="EMBL/GenBank/DDBJ databases">
        <authorList>
            <person name="Magalhaes I.L.F."/>
            <person name="Oliveira U."/>
            <person name="Santos F.R."/>
            <person name="Vidigal T.H.D.A."/>
            <person name="Brescovit A.D."/>
            <person name="Santos A.J."/>
        </authorList>
    </citation>
    <scope>NUCLEOTIDE SEQUENCE</scope>
    <source>
        <tissue evidence="4">Shoot tissue taken approximately 20 cm above the soil surface</tissue>
    </source>
</reference>
<organism evidence="4">
    <name type="scientific">Arundo donax</name>
    <name type="common">Giant reed</name>
    <name type="synonym">Donax arundinaceus</name>
    <dbReference type="NCBI Taxonomy" id="35708"/>
    <lineage>
        <taxon>Eukaryota</taxon>
        <taxon>Viridiplantae</taxon>
        <taxon>Streptophyta</taxon>
        <taxon>Embryophyta</taxon>
        <taxon>Tracheophyta</taxon>
        <taxon>Spermatophyta</taxon>
        <taxon>Magnoliopsida</taxon>
        <taxon>Liliopsida</taxon>
        <taxon>Poales</taxon>
        <taxon>Poaceae</taxon>
        <taxon>PACMAD clade</taxon>
        <taxon>Arundinoideae</taxon>
        <taxon>Arundineae</taxon>
        <taxon>Arundo</taxon>
    </lineage>
</organism>
<evidence type="ECO:0000259" key="3">
    <source>
        <dbReference type="PROSITE" id="PS51916"/>
    </source>
</evidence>
<reference evidence="4" key="2">
    <citation type="journal article" date="2015" name="Data Brief">
        <title>Shoot transcriptome of the giant reed, Arundo donax.</title>
        <authorList>
            <person name="Barrero R.A."/>
            <person name="Guerrero F.D."/>
            <person name="Moolhuijzen P."/>
            <person name="Goolsby J.A."/>
            <person name="Tidwell J."/>
            <person name="Bellgard S.E."/>
            <person name="Bellgard M.I."/>
        </authorList>
    </citation>
    <scope>NUCLEOTIDE SEQUENCE</scope>
    <source>
        <tissue evidence="4">Shoot tissue taken approximately 20 cm above the soil surface</tissue>
    </source>
</reference>
<proteinExistence type="predicted"/>